<dbReference type="STRING" id="84588.SYNW1446"/>
<dbReference type="KEGG" id="syw:SYNW1446"/>
<organism evidence="1 2">
    <name type="scientific">Parasynechococcus marenigrum (strain WH8102)</name>
    <dbReference type="NCBI Taxonomy" id="84588"/>
    <lineage>
        <taxon>Bacteria</taxon>
        <taxon>Bacillati</taxon>
        <taxon>Cyanobacteriota</taxon>
        <taxon>Cyanophyceae</taxon>
        <taxon>Synechococcales</taxon>
        <taxon>Prochlorococcaceae</taxon>
        <taxon>Parasynechococcus</taxon>
        <taxon>Parasynechococcus marenigrum</taxon>
    </lineage>
</organism>
<evidence type="ECO:0000313" key="2">
    <source>
        <dbReference type="Proteomes" id="UP000001422"/>
    </source>
</evidence>
<name>Q7U693_PARMW</name>
<evidence type="ECO:0000313" key="1">
    <source>
        <dbReference type="EMBL" id="CAE07961.1"/>
    </source>
</evidence>
<dbReference type="RefSeq" id="WP_011128310.1">
    <property type="nucleotide sequence ID" value="NC_005070.1"/>
</dbReference>
<sequence length="98" mass="11003">MNRDDAPPIPDALSHRQLNRWLETAMQESSTPAKESNDILSAELERWANHTRFLLQRMAHKGDAIGSDRSPQQVMALGSFRTHLMLGLQALKASQPGR</sequence>
<accession>Q7U693</accession>
<protein>
    <submittedName>
        <fullName evidence="1">Uncharacterized protein</fullName>
    </submittedName>
</protein>
<dbReference type="HOGENOM" id="CLU_176360_0_0_3"/>
<gene>
    <name evidence="1" type="ordered locus">SYNW1446</name>
</gene>
<dbReference type="EMBL" id="BX569693">
    <property type="protein sequence ID" value="CAE07961.1"/>
    <property type="molecule type" value="Genomic_DNA"/>
</dbReference>
<reference evidence="1 2" key="1">
    <citation type="journal article" date="2003" name="Nature">
        <title>The genome of a motile marine Synechococcus.</title>
        <authorList>
            <person name="Palenik B."/>
            <person name="Brahamsha B."/>
            <person name="Larimer F."/>
            <person name="Land M."/>
            <person name="Hauser L."/>
            <person name="Chain P."/>
            <person name="Lamerdin J."/>
            <person name="Regala W."/>
            <person name="Allen E.A."/>
            <person name="McCarren J."/>
            <person name="Paulsen I."/>
            <person name="Dufresne A."/>
            <person name="Partensky F."/>
            <person name="Webb E."/>
            <person name="Waterbury J."/>
        </authorList>
    </citation>
    <scope>NUCLEOTIDE SEQUENCE [LARGE SCALE GENOMIC DNA]</scope>
    <source>
        <strain evidence="1 2">WH8102</strain>
    </source>
</reference>
<dbReference type="AlphaFoldDB" id="Q7U693"/>
<dbReference type="eggNOG" id="ENOG5032QQJ">
    <property type="taxonomic scope" value="Bacteria"/>
</dbReference>
<keyword evidence="2" id="KW-1185">Reference proteome</keyword>
<proteinExistence type="predicted"/>
<dbReference type="Proteomes" id="UP000001422">
    <property type="component" value="Chromosome"/>
</dbReference>